<evidence type="ECO:0000256" key="2">
    <source>
        <dbReference type="SAM" id="MobiDB-lite"/>
    </source>
</evidence>
<evidence type="ECO:0000259" key="3">
    <source>
        <dbReference type="PROSITE" id="PS50086"/>
    </source>
</evidence>
<dbReference type="OrthoDB" id="422778at2759"/>
<organism evidence="4 5">
    <name type="scientific">Symbiodinium natans</name>
    <dbReference type="NCBI Taxonomy" id="878477"/>
    <lineage>
        <taxon>Eukaryota</taxon>
        <taxon>Sar</taxon>
        <taxon>Alveolata</taxon>
        <taxon>Dinophyceae</taxon>
        <taxon>Suessiales</taxon>
        <taxon>Symbiodiniaceae</taxon>
        <taxon>Symbiodinium</taxon>
    </lineage>
</organism>
<evidence type="ECO:0000256" key="1">
    <source>
        <dbReference type="SAM" id="Coils"/>
    </source>
</evidence>
<dbReference type="Gene3D" id="1.10.472.80">
    <property type="entry name" value="Ypt/Rab-GAP domain of gyp1p, domain 3"/>
    <property type="match status" value="1"/>
</dbReference>
<dbReference type="PROSITE" id="PS50086">
    <property type="entry name" value="TBC_RABGAP"/>
    <property type="match status" value="1"/>
</dbReference>
<feature type="domain" description="Rab-GAP TBC" evidence="3">
    <location>
        <begin position="203"/>
        <end position="367"/>
    </location>
</feature>
<reference evidence="4" key="1">
    <citation type="submission" date="2021-02" db="EMBL/GenBank/DDBJ databases">
        <authorList>
            <person name="Dougan E. K."/>
            <person name="Rhodes N."/>
            <person name="Thang M."/>
            <person name="Chan C."/>
        </authorList>
    </citation>
    <scope>NUCLEOTIDE SEQUENCE</scope>
</reference>
<dbReference type="InterPro" id="IPR000195">
    <property type="entry name" value="Rab-GAP-TBC_dom"/>
</dbReference>
<evidence type="ECO:0000313" key="4">
    <source>
        <dbReference type="EMBL" id="CAE7573159.1"/>
    </source>
</evidence>
<keyword evidence="1" id="KW-0175">Coiled coil</keyword>
<dbReference type="SUPFAM" id="SSF47923">
    <property type="entry name" value="Ypt/Rab-GAP domain of gyp1p"/>
    <property type="match status" value="1"/>
</dbReference>
<keyword evidence="5" id="KW-1185">Reference proteome</keyword>
<accession>A0A812UEQ5</accession>
<protein>
    <recommendedName>
        <fullName evidence="3">Rab-GAP TBC domain-containing protein</fullName>
    </recommendedName>
</protein>
<feature type="compositionally biased region" description="Gly residues" evidence="2">
    <location>
        <begin position="1"/>
        <end position="11"/>
    </location>
</feature>
<comment type="caution">
    <text evidence="4">The sequence shown here is derived from an EMBL/GenBank/DDBJ whole genome shotgun (WGS) entry which is preliminary data.</text>
</comment>
<dbReference type="Proteomes" id="UP000604046">
    <property type="component" value="Unassembled WGS sequence"/>
</dbReference>
<dbReference type="InterPro" id="IPR035969">
    <property type="entry name" value="Rab-GAP_TBC_sf"/>
</dbReference>
<sequence>MASTNHGGGGRLSCSATDRKGPPAGLARALDWPLSKDEKRHCAMKLFQREVEASAEQLDEQSDQIDELQEEIKVLRRLSNCSTAAGSLSPASGEAPDPGAEAELREKGPCEETLLAAVEAYDTACQRSHSQPNRSPEHIAKFYGGCEEHAADFWGCVAEKDDLSPLEAAMWLAKSLPVPIIMEGRARARRWRASLLRGGRSRAGFEELRARAWAAAEAPALRLEAQRELRRAFRGEVFLDTPGFTEAVVGISQTISAPSGDHVPGSTHIAALLLFGLIPDSATLEEAEADAFWCFFELHTENKNSPTDRRAKRLQELLRTFDDELCEALTRQGLIFVAARLGEALFASGGFALEPCAKLWDVMLNDAERFAFSDWVLCALVLLNRFQLLRIADDAAQLAEALQALPRTVPVVRTLRFAAALRAAARRRQRRDTKVSRARVRSPQLDEEAQGPLQVLGSWFGPGLIQPCFVALSWGSIFYC</sequence>
<dbReference type="Pfam" id="PF00566">
    <property type="entry name" value="RabGAP-TBC"/>
    <property type="match status" value="1"/>
</dbReference>
<feature type="coiled-coil region" evidence="1">
    <location>
        <begin position="44"/>
        <end position="78"/>
    </location>
</feature>
<feature type="region of interest" description="Disordered" evidence="2">
    <location>
        <begin position="83"/>
        <end position="105"/>
    </location>
</feature>
<evidence type="ECO:0000313" key="5">
    <source>
        <dbReference type="Proteomes" id="UP000604046"/>
    </source>
</evidence>
<gene>
    <name evidence="4" type="ORF">SNAT2548_LOCUS32671</name>
</gene>
<dbReference type="AlphaFoldDB" id="A0A812UEQ5"/>
<dbReference type="EMBL" id="CAJNDS010002721">
    <property type="protein sequence ID" value="CAE7573159.1"/>
    <property type="molecule type" value="Genomic_DNA"/>
</dbReference>
<proteinExistence type="predicted"/>
<name>A0A812UEQ5_9DINO</name>
<feature type="region of interest" description="Disordered" evidence="2">
    <location>
        <begin position="1"/>
        <end position="28"/>
    </location>
</feature>